<organism evidence="7 8">
    <name type="scientific">Zingiber officinale</name>
    <name type="common">Ginger</name>
    <name type="synonym">Amomum zingiber</name>
    <dbReference type="NCBI Taxonomy" id="94328"/>
    <lineage>
        <taxon>Eukaryota</taxon>
        <taxon>Viridiplantae</taxon>
        <taxon>Streptophyta</taxon>
        <taxon>Embryophyta</taxon>
        <taxon>Tracheophyta</taxon>
        <taxon>Spermatophyta</taxon>
        <taxon>Magnoliopsida</taxon>
        <taxon>Liliopsida</taxon>
        <taxon>Zingiberales</taxon>
        <taxon>Zingiberaceae</taxon>
        <taxon>Zingiber</taxon>
    </lineage>
</organism>
<dbReference type="GO" id="GO:0005737">
    <property type="term" value="C:cytoplasm"/>
    <property type="evidence" value="ECO:0007669"/>
    <property type="project" value="TreeGrafter"/>
</dbReference>
<evidence type="ECO:0008006" key="9">
    <source>
        <dbReference type="Google" id="ProtNLM"/>
    </source>
</evidence>
<dbReference type="AlphaFoldDB" id="A0A8J5HDJ1"/>
<comment type="similarity">
    <text evidence="2 6">Belongs to the peroxisomal membrane protein PXMP2/4 family.</text>
</comment>
<evidence type="ECO:0000256" key="3">
    <source>
        <dbReference type="ARBA" id="ARBA00022692"/>
    </source>
</evidence>
<sequence>MARRTSYRPYPLPQSPALEMSGGVLRHVCFGVPNLPLSRFRAFPLRGELPQSPSTRARACVRPHHLAPALSSAAFFASSSWARSGFVNWYLGVLSTRPILTKSLTAAAITVAADLFSQIISSSSFKNLDFVRIIRMAGYGMLISGPSLHFWFNFVSRILPKHDILTTFKKMALGQTIYGPIITGVFFSLNAALQGETVEEIFARLNRDMLPALKSGIMYWPICDFITFKFIPIRLQPLVSNLFTFVWTVYMTYMASLEKATTETILAM</sequence>
<comment type="subcellular location">
    <subcellularLocation>
        <location evidence="1">Membrane</location>
        <topology evidence="1">Multi-pass membrane protein</topology>
    </subcellularLocation>
</comment>
<evidence type="ECO:0000256" key="5">
    <source>
        <dbReference type="ARBA" id="ARBA00023136"/>
    </source>
</evidence>
<keyword evidence="3 6" id="KW-0812">Transmembrane</keyword>
<dbReference type="Pfam" id="PF04117">
    <property type="entry name" value="Mpv17_PMP22"/>
    <property type="match status" value="1"/>
</dbReference>
<dbReference type="EMBL" id="JACMSC010000007">
    <property type="protein sequence ID" value="KAG6514715.1"/>
    <property type="molecule type" value="Genomic_DNA"/>
</dbReference>
<keyword evidence="5 6" id="KW-0472">Membrane</keyword>
<protein>
    <recommendedName>
        <fullName evidence="9">PXMP2/4 family protein 4</fullName>
    </recommendedName>
</protein>
<comment type="caution">
    <text evidence="7">The sequence shown here is derived from an EMBL/GenBank/DDBJ whole genome shotgun (WGS) entry which is preliminary data.</text>
</comment>
<dbReference type="Proteomes" id="UP000734854">
    <property type="component" value="Unassembled WGS sequence"/>
</dbReference>
<name>A0A8J5HDJ1_ZINOF</name>
<dbReference type="PANTHER" id="PTHR11266:SF18">
    <property type="entry name" value="OS12G0508100 PROTEIN"/>
    <property type="match status" value="1"/>
</dbReference>
<dbReference type="InterPro" id="IPR007248">
    <property type="entry name" value="Mpv17_PMP22"/>
</dbReference>
<evidence type="ECO:0000256" key="4">
    <source>
        <dbReference type="ARBA" id="ARBA00022989"/>
    </source>
</evidence>
<keyword evidence="8" id="KW-1185">Reference proteome</keyword>
<accession>A0A8J5HDJ1</accession>
<gene>
    <name evidence="7" type="ORF">ZIOFF_025085</name>
</gene>
<evidence type="ECO:0000313" key="8">
    <source>
        <dbReference type="Proteomes" id="UP000734854"/>
    </source>
</evidence>
<feature type="transmembrane region" description="Helical" evidence="6">
    <location>
        <begin position="176"/>
        <end position="193"/>
    </location>
</feature>
<feature type="transmembrane region" description="Helical" evidence="6">
    <location>
        <begin position="238"/>
        <end position="256"/>
    </location>
</feature>
<evidence type="ECO:0000256" key="2">
    <source>
        <dbReference type="ARBA" id="ARBA00006824"/>
    </source>
</evidence>
<evidence type="ECO:0000256" key="1">
    <source>
        <dbReference type="ARBA" id="ARBA00004141"/>
    </source>
</evidence>
<evidence type="ECO:0000256" key="6">
    <source>
        <dbReference type="RuleBase" id="RU363053"/>
    </source>
</evidence>
<keyword evidence="4 6" id="KW-1133">Transmembrane helix</keyword>
<feature type="transmembrane region" description="Helical" evidence="6">
    <location>
        <begin position="133"/>
        <end position="155"/>
    </location>
</feature>
<reference evidence="7 8" key="1">
    <citation type="submission" date="2020-08" db="EMBL/GenBank/DDBJ databases">
        <title>Plant Genome Project.</title>
        <authorList>
            <person name="Zhang R.-G."/>
        </authorList>
    </citation>
    <scope>NUCLEOTIDE SEQUENCE [LARGE SCALE GENOMIC DNA]</scope>
    <source>
        <tissue evidence="7">Rhizome</tissue>
    </source>
</reference>
<proteinExistence type="inferred from homology"/>
<dbReference type="GO" id="GO:0016020">
    <property type="term" value="C:membrane"/>
    <property type="evidence" value="ECO:0007669"/>
    <property type="project" value="UniProtKB-SubCell"/>
</dbReference>
<evidence type="ECO:0000313" key="7">
    <source>
        <dbReference type="EMBL" id="KAG6514715.1"/>
    </source>
</evidence>
<dbReference type="PANTHER" id="PTHR11266">
    <property type="entry name" value="PEROXISOMAL MEMBRANE PROTEIN 2, PXMP2 MPV17"/>
    <property type="match status" value="1"/>
</dbReference>